<protein>
    <submittedName>
        <fullName evidence="1">Uncharacterized protein</fullName>
    </submittedName>
</protein>
<dbReference type="Proteomes" id="UP000799770">
    <property type="component" value="Unassembled WGS sequence"/>
</dbReference>
<dbReference type="AlphaFoldDB" id="A0A6A5YQK8"/>
<evidence type="ECO:0000313" key="1">
    <source>
        <dbReference type="EMBL" id="KAF2108697.1"/>
    </source>
</evidence>
<evidence type="ECO:0000313" key="2">
    <source>
        <dbReference type="Proteomes" id="UP000799770"/>
    </source>
</evidence>
<sequence>MYLQREVPIHRCFPSHIIRSTLGVNANTSSLSYPRCKRPQLLKNEEGKGCELGPRSERDVQKRVLLQQYEAGATDSGYQKGISRSNPRAKLVRRGKCNKSASSIIEDANSLSCDALSMQWRRKIQQVAEMLKTPGACINREEGVRGRWVRS</sequence>
<name>A0A6A5YQK8_9PLEO</name>
<keyword evidence="2" id="KW-1185">Reference proteome</keyword>
<dbReference type="EMBL" id="ML977346">
    <property type="protein sequence ID" value="KAF2108697.1"/>
    <property type="molecule type" value="Genomic_DNA"/>
</dbReference>
<reference evidence="1" key="1">
    <citation type="journal article" date="2020" name="Stud. Mycol.">
        <title>101 Dothideomycetes genomes: a test case for predicting lifestyles and emergence of pathogens.</title>
        <authorList>
            <person name="Haridas S."/>
            <person name="Albert R."/>
            <person name="Binder M."/>
            <person name="Bloem J."/>
            <person name="Labutti K."/>
            <person name="Salamov A."/>
            <person name="Andreopoulos B."/>
            <person name="Baker S."/>
            <person name="Barry K."/>
            <person name="Bills G."/>
            <person name="Bluhm B."/>
            <person name="Cannon C."/>
            <person name="Castanera R."/>
            <person name="Culley D."/>
            <person name="Daum C."/>
            <person name="Ezra D."/>
            <person name="Gonzalez J."/>
            <person name="Henrissat B."/>
            <person name="Kuo A."/>
            <person name="Liang C."/>
            <person name="Lipzen A."/>
            <person name="Lutzoni F."/>
            <person name="Magnuson J."/>
            <person name="Mondo S."/>
            <person name="Nolan M."/>
            <person name="Ohm R."/>
            <person name="Pangilinan J."/>
            <person name="Park H.-J."/>
            <person name="Ramirez L."/>
            <person name="Alfaro M."/>
            <person name="Sun H."/>
            <person name="Tritt A."/>
            <person name="Yoshinaga Y."/>
            <person name="Zwiers L.-H."/>
            <person name="Turgeon B."/>
            <person name="Goodwin S."/>
            <person name="Spatafora J."/>
            <person name="Crous P."/>
            <person name="Grigoriev I."/>
        </authorList>
    </citation>
    <scope>NUCLEOTIDE SEQUENCE</scope>
    <source>
        <strain evidence="1">CBS 627.86</strain>
    </source>
</reference>
<proteinExistence type="predicted"/>
<accession>A0A6A5YQK8</accession>
<organism evidence="1 2">
    <name type="scientific">Lophiotrema nucula</name>
    <dbReference type="NCBI Taxonomy" id="690887"/>
    <lineage>
        <taxon>Eukaryota</taxon>
        <taxon>Fungi</taxon>
        <taxon>Dikarya</taxon>
        <taxon>Ascomycota</taxon>
        <taxon>Pezizomycotina</taxon>
        <taxon>Dothideomycetes</taxon>
        <taxon>Pleosporomycetidae</taxon>
        <taxon>Pleosporales</taxon>
        <taxon>Lophiotremataceae</taxon>
        <taxon>Lophiotrema</taxon>
    </lineage>
</organism>
<gene>
    <name evidence="1" type="ORF">BDV96DRAFT_257722</name>
</gene>